<proteinExistence type="predicted"/>
<protein>
    <submittedName>
        <fullName evidence="2">Uncharacterized protein</fullName>
    </submittedName>
</protein>
<accession>A0A645ERN9</accession>
<organism evidence="2">
    <name type="scientific">bioreactor metagenome</name>
    <dbReference type="NCBI Taxonomy" id="1076179"/>
    <lineage>
        <taxon>unclassified sequences</taxon>
        <taxon>metagenomes</taxon>
        <taxon>ecological metagenomes</taxon>
    </lineage>
</organism>
<sequence>MVCVYARRYHTKLRGLQSGLGEDRRHRGDFPGVFPAGGGACLPDDHVPHDRRAAHPDRHLQGARVFVGTNLGQIYGLFRHCLHHRQRPRAVDLHPDSAEGHHRRVFGVVSPARHRDQDPLEHVRALHTRRPALHGYSGLVFLPQGAEGRDSRSNAPQDAKKRQEDITGTLDEALVENELLPENHRAKPLPL</sequence>
<name>A0A645ERN9_9ZZZZ</name>
<feature type="compositionally biased region" description="Basic and acidic residues" evidence="1">
    <location>
        <begin position="147"/>
        <end position="165"/>
    </location>
</feature>
<comment type="caution">
    <text evidence="2">The sequence shown here is derived from an EMBL/GenBank/DDBJ whole genome shotgun (WGS) entry which is preliminary data.</text>
</comment>
<feature type="region of interest" description="Disordered" evidence="1">
    <location>
        <begin position="144"/>
        <end position="191"/>
    </location>
</feature>
<evidence type="ECO:0000256" key="1">
    <source>
        <dbReference type="SAM" id="MobiDB-lite"/>
    </source>
</evidence>
<dbReference type="AlphaFoldDB" id="A0A645ERN9"/>
<gene>
    <name evidence="2" type="ORF">SDC9_150410</name>
</gene>
<evidence type="ECO:0000313" key="2">
    <source>
        <dbReference type="EMBL" id="MPN03184.1"/>
    </source>
</evidence>
<reference evidence="2" key="1">
    <citation type="submission" date="2019-08" db="EMBL/GenBank/DDBJ databases">
        <authorList>
            <person name="Kucharzyk K."/>
            <person name="Murdoch R.W."/>
            <person name="Higgins S."/>
            <person name="Loffler F."/>
        </authorList>
    </citation>
    <scope>NUCLEOTIDE SEQUENCE</scope>
</reference>
<dbReference type="EMBL" id="VSSQ01049110">
    <property type="protein sequence ID" value="MPN03184.1"/>
    <property type="molecule type" value="Genomic_DNA"/>
</dbReference>